<proteinExistence type="predicted"/>
<dbReference type="AlphaFoldDB" id="A0A0M0GKK8"/>
<accession>A0A0M0GKK8</accession>
<dbReference type="RefSeq" id="WP_053437778.1">
    <property type="nucleotide sequence ID" value="NZ_LGUF01000007.1"/>
</dbReference>
<evidence type="ECO:0000259" key="1">
    <source>
        <dbReference type="Pfam" id="PF14588"/>
    </source>
</evidence>
<dbReference type="SUPFAM" id="SSF55298">
    <property type="entry name" value="YjgF-like"/>
    <property type="match status" value="1"/>
</dbReference>
<comment type="caution">
    <text evidence="2">The sequence shown here is derived from an EMBL/GenBank/DDBJ whole genome shotgun (WGS) entry which is preliminary data.</text>
</comment>
<dbReference type="Pfam" id="PF14588">
    <property type="entry name" value="YjgF_endoribonc"/>
    <property type="match status" value="1"/>
</dbReference>
<evidence type="ECO:0000313" key="2">
    <source>
        <dbReference type="EMBL" id="KON90440.1"/>
    </source>
</evidence>
<dbReference type="PANTHER" id="PTHR43760:SF1">
    <property type="entry name" value="ENDORIBONUCLEASE L-PSP_CHORISMATE MUTASE-LIKE DOMAIN-CONTAINING PROTEIN"/>
    <property type="match status" value="1"/>
</dbReference>
<gene>
    <name evidence="2" type="ORF">AF332_26360</name>
</gene>
<evidence type="ECO:0000313" key="3">
    <source>
        <dbReference type="Proteomes" id="UP000037109"/>
    </source>
</evidence>
<dbReference type="InterPro" id="IPR013813">
    <property type="entry name" value="Endoribo_LPSP/chorism_mut-like"/>
</dbReference>
<name>A0A0M0GKK8_SPOGL</name>
<dbReference type="PANTHER" id="PTHR43760">
    <property type="entry name" value="ENDORIBONUCLEASE-RELATED"/>
    <property type="match status" value="1"/>
</dbReference>
<dbReference type="PATRIC" id="fig|1459.3.peg.5793"/>
<reference evidence="3" key="1">
    <citation type="submission" date="2015-07" db="EMBL/GenBank/DDBJ databases">
        <title>Fjat-10036 dsm4.</title>
        <authorList>
            <person name="Liu B."/>
            <person name="Wang J."/>
            <person name="Zhu Y."/>
            <person name="Liu G."/>
            <person name="Chen Q."/>
            <person name="Chen Z."/>
            <person name="Lan J."/>
            <person name="Che J."/>
            <person name="Ge C."/>
            <person name="Shi H."/>
            <person name="Pan Z."/>
            <person name="Liu X."/>
        </authorList>
    </citation>
    <scope>NUCLEOTIDE SEQUENCE [LARGE SCALE GENOMIC DNA]</scope>
    <source>
        <strain evidence="3">DSM 4</strain>
    </source>
</reference>
<dbReference type="InterPro" id="IPR035959">
    <property type="entry name" value="RutC-like_sf"/>
</dbReference>
<keyword evidence="3" id="KW-1185">Reference proteome</keyword>
<dbReference type="EMBL" id="LGUF01000007">
    <property type="protein sequence ID" value="KON90440.1"/>
    <property type="molecule type" value="Genomic_DNA"/>
</dbReference>
<sequence>MDWPEESPQPMANYVTVRRSGQLLYLSGAGPFVNGKPAYTGRVGKDVTLEEAYNAAKISALNLLSMIKGEVGSLDNIRIVKLLGFVSSEDDFYQQPEVINGASDFLVEVLGENGKHSRSALGTSVLPFNIPVEIEMIAEIIH</sequence>
<dbReference type="Proteomes" id="UP000037109">
    <property type="component" value="Unassembled WGS sequence"/>
</dbReference>
<protein>
    <recommendedName>
        <fullName evidence="1">Endoribonuclease L-PSP/chorismate mutase-like domain-containing protein</fullName>
    </recommendedName>
</protein>
<feature type="domain" description="Endoribonuclease L-PSP/chorismate mutase-like" evidence="1">
    <location>
        <begin position="11"/>
        <end position="139"/>
    </location>
</feature>
<dbReference type="Gene3D" id="3.30.1330.40">
    <property type="entry name" value="RutC-like"/>
    <property type="match status" value="1"/>
</dbReference>
<dbReference type="CDD" id="cd02199">
    <property type="entry name" value="YjgF_YER057c_UK114_like_1"/>
    <property type="match status" value="1"/>
</dbReference>
<organism evidence="2 3">
    <name type="scientific">Sporosarcina globispora</name>
    <name type="common">Bacillus globisporus</name>
    <dbReference type="NCBI Taxonomy" id="1459"/>
    <lineage>
        <taxon>Bacteria</taxon>
        <taxon>Bacillati</taxon>
        <taxon>Bacillota</taxon>
        <taxon>Bacilli</taxon>
        <taxon>Bacillales</taxon>
        <taxon>Caryophanaceae</taxon>
        <taxon>Sporosarcina</taxon>
    </lineage>
</organism>
<dbReference type="STRING" id="1459.AF332_26360"/>